<accession>A0AAN6RX86</accession>
<evidence type="ECO:0000313" key="3">
    <source>
        <dbReference type="Proteomes" id="UP001303889"/>
    </source>
</evidence>
<dbReference type="PANTHER" id="PTHR37315:SF1">
    <property type="entry name" value="UPF0311 PROTEIN BLR7842"/>
    <property type="match status" value="1"/>
</dbReference>
<feature type="signal peptide" evidence="1">
    <location>
        <begin position="1"/>
        <end position="22"/>
    </location>
</feature>
<organism evidence="2 3">
    <name type="scientific">Staphylotrichum tortipilum</name>
    <dbReference type="NCBI Taxonomy" id="2831512"/>
    <lineage>
        <taxon>Eukaryota</taxon>
        <taxon>Fungi</taxon>
        <taxon>Dikarya</taxon>
        <taxon>Ascomycota</taxon>
        <taxon>Pezizomycotina</taxon>
        <taxon>Sordariomycetes</taxon>
        <taxon>Sordariomycetidae</taxon>
        <taxon>Sordariales</taxon>
        <taxon>Chaetomiaceae</taxon>
        <taxon>Staphylotrichum</taxon>
    </lineage>
</organism>
<dbReference type="Pfam" id="PF11578">
    <property type="entry name" value="DUF3237"/>
    <property type="match status" value="1"/>
</dbReference>
<keyword evidence="3" id="KW-1185">Reference proteome</keyword>
<reference evidence="2" key="2">
    <citation type="submission" date="2023-05" db="EMBL/GenBank/DDBJ databases">
        <authorList>
            <consortium name="Lawrence Berkeley National Laboratory"/>
            <person name="Steindorff A."/>
            <person name="Hensen N."/>
            <person name="Bonometti L."/>
            <person name="Westerberg I."/>
            <person name="Brannstrom I.O."/>
            <person name="Guillou S."/>
            <person name="Cros-Aarteil S."/>
            <person name="Calhoun S."/>
            <person name="Haridas S."/>
            <person name="Kuo A."/>
            <person name="Mondo S."/>
            <person name="Pangilinan J."/>
            <person name="Riley R."/>
            <person name="Labutti K."/>
            <person name="Andreopoulos B."/>
            <person name="Lipzen A."/>
            <person name="Chen C."/>
            <person name="Yanf M."/>
            <person name="Daum C."/>
            <person name="Ng V."/>
            <person name="Clum A."/>
            <person name="Ohm R."/>
            <person name="Martin F."/>
            <person name="Silar P."/>
            <person name="Natvig D."/>
            <person name="Lalanne C."/>
            <person name="Gautier V."/>
            <person name="Ament-Velasquez S.L."/>
            <person name="Kruys A."/>
            <person name="Hutchinson M.I."/>
            <person name="Powell A.J."/>
            <person name="Barry K."/>
            <person name="Miller A.N."/>
            <person name="Grigoriev I.V."/>
            <person name="Debuchy R."/>
            <person name="Gladieux P."/>
            <person name="Thoren M.H."/>
            <person name="Johannesson H."/>
        </authorList>
    </citation>
    <scope>NUCLEOTIDE SEQUENCE</scope>
    <source>
        <strain evidence="2">CBS 103.79</strain>
    </source>
</reference>
<protein>
    <submittedName>
        <fullName evidence="2">Uncharacterized protein</fullName>
    </submittedName>
</protein>
<evidence type="ECO:0000256" key="1">
    <source>
        <dbReference type="SAM" id="SignalP"/>
    </source>
</evidence>
<feature type="chain" id="PRO_5042938344" evidence="1">
    <location>
        <begin position="23"/>
        <end position="163"/>
    </location>
</feature>
<dbReference type="InterPro" id="IPR020915">
    <property type="entry name" value="UPF0311"/>
</dbReference>
<dbReference type="Proteomes" id="UP001303889">
    <property type="component" value="Unassembled WGS sequence"/>
</dbReference>
<proteinExistence type="predicted"/>
<name>A0AAN6RX86_9PEZI</name>
<comment type="caution">
    <text evidence="2">The sequence shown here is derived from an EMBL/GenBank/DDBJ whole genome shotgun (WGS) entry which is preliminary data.</text>
</comment>
<dbReference type="AlphaFoldDB" id="A0AAN6RX86"/>
<keyword evidence="1" id="KW-0732">Signal</keyword>
<sequence>MKLTTIASSFCTLLLCLGVSAGDKPGKSPKAPGLTYLYTVNITGGEFYNVGAGPRGTRLVVPILKGNFAGPKLSGVVMPMGGDWALTDGNNANGSLTVDVRQTFKTDDGAFIQVFETGQLQPDGNAFVRLGYETGSEKYYWLNSWDHPLGRDERHQHRYLAGE</sequence>
<dbReference type="Gene3D" id="2.40.160.20">
    <property type="match status" value="1"/>
</dbReference>
<dbReference type="EMBL" id="MU855356">
    <property type="protein sequence ID" value="KAK3905496.1"/>
    <property type="molecule type" value="Genomic_DNA"/>
</dbReference>
<reference evidence="2" key="1">
    <citation type="journal article" date="2023" name="Mol. Phylogenet. Evol.">
        <title>Genome-scale phylogeny and comparative genomics of the fungal order Sordariales.</title>
        <authorList>
            <person name="Hensen N."/>
            <person name="Bonometti L."/>
            <person name="Westerberg I."/>
            <person name="Brannstrom I.O."/>
            <person name="Guillou S."/>
            <person name="Cros-Aarteil S."/>
            <person name="Calhoun S."/>
            <person name="Haridas S."/>
            <person name="Kuo A."/>
            <person name="Mondo S."/>
            <person name="Pangilinan J."/>
            <person name="Riley R."/>
            <person name="LaButti K."/>
            <person name="Andreopoulos B."/>
            <person name="Lipzen A."/>
            <person name="Chen C."/>
            <person name="Yan M."/>
            <person name="Daum C."/>
            <person name="Ng V."/>
            <person name="Clum A."/>
            <person name="Steindorff A."/>
            <person name="Ohm R.A."/>
            <person name="Martin F."/>
            <person name="Silar P."/>
            <person name="Natvig D.O."/>
            <person name="Lalanne C."/>
            <person name="Gautier V."/>
            <person name="Ament-Velasquez S.L."/>
            <person name="Kruys A."/>
            <person name="Hutchinson M.I."/>
            <person name="Powell A.J."/>
            <person name="Barry K."/>
            <person name="Miller A.N."/>
            <person name="Grigoriev I.V."/>
            <person name="Debuchy R."/>
            <person name="Gladieux P."/>
            <person name="Hiltunen Thoren M."/>
            <person name="Johannesson H."/>
        </authorList>
    </citation>
    <scope>NUCLEOTIDE SEQUENCE</scope>
    <source>
        <strain evidence="2">CBS 103.79</strain>
    </source>
</reference>
<gene>
    <name evidence="2" type="ORF">C8A05DRAFT_41552</name>
</gene>
<evidence type="ECO:0000313" key="2">
    <source>
        <dbReference type="EMBL" id="KAK3905496.1"/>
    </source>
</evidence>
<dbReference type="PANTHER" id="PTHR37315">
    <property type="entry name" value="UPF0311 PROTEIN BLR7842"/>
    <property type="match status" value="1"/>
</dbReference>